<name>A0A7K1FLX7_9ACTN</name>
<keyword evidence="2" id="KW-1185">Reference proteome</keyword>
<dbReference type="Proteomes" id="UP000460221">
    <property type="component" value="Unassembled WGS sequence"/>
</dbReference>
<reference evidence="1 2" key="1">
    <citation type="submission" date="2019-11" db="EMBL/GenBank/DDBJ databases">
        <authorList>
            <person name="Jiang L.-Q."/>
        </authorList>
    </citation>
    <scope>NUCLEOTIDE SEQUENCE [LARGE SCALE GENOMIC DNA]</scope>
    <source>
        <strain evidence="1 2">YIM 132087</strain>
    </source>
</reference>
<comment type="caution">
    <text evidence="1">The sequence shown here is derived from an EMBL/GenBank/DDBJ whole genome shotgun (WGS) entry which is preliminary data.</text>
</comment>
<gene>
    <name evidence="1" type="ORF">GIS00_09820</name>
</gene>
<evidence type="ECO:0000313" key="1">
    <source>
        <dbReference type="EMBL" id="MTD14243.1"/>
    </source>
</evidence>
<accession>A0A7K1FLX7</accession>
<evidence type="ECO:0000313" key="2">
    <source>
        <dbReference type="Proteomes" id="UP000460221"/>
    </source>
</evidence>
<organism evidence="1 2">
    <name type="scientific">Nakamurella alba</name>
    <dbReference type="NCBI Taxonomy" id="2665158"/>
    <lineage>
        <taxon>Bacteria</taxon>
        <taxon>Bacillati</taxon>
        <taxon>Actinomycetota</taxon>
        <taxon>Actinomycetes</taxon>
        <taxon>Nakamurellales</taxon>
        <taxon>Nakamurellaceae</taxon>
        <taxon>Nakamurella</taxon>
    </lineage>
</organism>
<proteinExistence type="predicted"/>
<dbReference type="Pfam" id="PF06821">
    <property type="entry name" value="Ser_hydrolase"/>
    <property type="match status" value="1"/>
</dbReference>
<dbReference type="GO" id="GO:0016787">
    <property type="term" value="F:hydrolase activity"/>
    <property type="evidence" value="ECO:0007669"/>
    <property type="project" value="UniProtKB-KW"/>
</dbReference>
<dbReference type="RefSeq" id="WP_154768242.1">
    <property type="nucleotide sequence ID" value="NZ_WLYK01000002.1"/>
</dbReference>
<dbReference type="SUPFAM" id="SSF53474">
    <property type="entry name" value="alpha/beta-Hydrolases"/>
    <property type="match status" value="1"/>
</dbReference>
<dbReference type="EMBL" id="WLYK01000002">
    <property type="protein sequence ID" value="MTD14243.1"/>
    <property type="molecule type" value="Genomic_DNA"/>
</dbReference>
<sequence length="176" mass="18103">MSVRTVVVPGIDSSGPDHWQSSWEQQLGATRIAPTSWAAPDLADWCAALERAGADGAVLVAHSLGCWATSEWIAGGGRPAGVLLVAPPDTAAPTFPAAAAPTFVPLTPRPLGIPALLLASSDDPYCSLERAEEFGAGWGVTTLDVGPLGHINSASGLGDWSTGRHLLTAFTAGLRR</sequence>
<dbReference type="InterPro" id="IPR010662">
    <property type="entry name" value="RBBP9/YdeN"/>
</dbReference>
<protein>
    <submittedName>
        <fullName evidence="1">Alpha/beta fold hydrolase</fullName>
    </submittedName>
</protein>
<dbReference type="Gene3D" id="3.40.50.1820">
    <property type="entry name" value="alpha/beta hydrolase"/>
    <property type="match status" value="1"/>
</dbReference>
<dbReference type="InterPro" id="IPR029058">
    <property type="entry name" value="AB_hydrolase_fold"/>
</dbReference>
<keyword evidence="1" id="KW-0378">Hydrolase</keyword>
<dbReference type="AlphaFoldDB" id="A0A7K1FLX7"/>